<sequence length="186" mass="19454">MSTVPHVKDFDATLRTAALSAIAATAIAIGGCSRPAESRTAADILGADSPVSEAEMRAARMLSLGNNGAVQAITDPFQLSVSCVVSLEWLGQRMREGGMTNADQNASLDKAIKIYRARALDGGNAPVAISRALETRRSEDVGDSQQAKLAMACLRQLAQPAQTSPAAPTRMRDEGSSETLQEPQGG</sequence>
<protein>
    <submittedName>
        <fullName evidence="2">Uncharacterized protein</fullName>
    </submittedName>
</protein>
<name>A0A9X2VZ21_9SPHN</name>
<comment type="caution">
    <text evidence="2">The sequence shown here is derived from an EMBL/GenBank/DDBJ whole genome shotgun (WGS) entry which is preliminary data.</text>
</comment>
<dbReference type="EMBL" id="JAOAMV010000001">
    <property type="protein sequence ID" value="MCT2557781.1"/>
    <property type="molecule type" value="Genomic_DNA"/>
</dbReference>
<feature type="region of interest" description="Disordered" evidence="1">
    <location>
        <begin position="158"/>
        <end position="186"/>
    </location>
</feature>
<evidence type="ECO:0000313" key="3">
    <source>
        <dbReference type="Proteomes" id="UP001142648"/>
    </source>
</evidence>
<feature type="compositionally biased region" description="Polar residues" evidence="1">
    <location>
        <begin position="177"/>
        <end position="186"/>
    </location>
</feature>
<gene>
    <name evidence="2" type="ORF">N0B51_02170</name>
</gene>
<organism evidence="2 3">
    <name type="scientific">Tsuneonella litorea</name>
    <dbReference type="NCBI Taxonomy" id="2976475"/>
    <lineage>
        <taxon>Bacteria</taxon>
        <taxon>Pseudomonadati</taxon>
        <taxon>Pseudomonadota</taxon>
        <taxon>Alphaproteobacteria</taxon>
        <taxon>Sphingomonadales</taxon>
        <taxon>Erythrobacteraceae</taxon>
        <taxon>Tsuneonella</taxon>
    </lineage>
</organism>
<feature type="compositionally biased region" description="Low complexity" evidence="1">
    <location>
        <begin position="158"/>
        <end position="169"/>
    </location>
</feature>
<dbReference type="AlphaFoldDB" id="A0A9X2VZ21"/>
<dbReference type="Proteomes" id="UP001142648">
    <property type="component" value="Unassembled WGS sequence"/>
</dbReference>
<evidence type="ECO:0000313" key="2">
    <source>
        <dbReference type="EMBL" id="MCT2557781.1"/>
    </source>
</evidence>
<evidence type="ECO:0000256" key="1">
    <source>
        <dbReference type="SAM" id="MobiDB-lite"/>
    </source>
</evidence>
<proteinExistence type="predicted"/>
<accession>A0A9X2VZ21</accession>
<reference evidence="2" key="1">
    <citation type="submission" date="2022-09" db="EMBL/GenBank/DDBJ databases">
        <title>The genome sequence of Tsuneonella sp. YG55.</title>
        <authorList>
            <person name="Liu Y."/>
        </authorList>
    </citation>
    <scope>NUCLEOTIDE SEQUENCE</scope>
    <source>
        <strain evidence="2">YG55</strain>
    </source>
</reference>
<dbReference type="RefSeq" id="WP_259960539.1">
    <property type="nucleotide sequence ID" value="NZ_JAOAMV010000001.1"/>
</dbReference>
<keyword evidence="3" id="KW-1185">Reference proteome</keyword>